<dbReference type="CDD" id="cd17546">
    <property type="entry name" value="REC_hyHK_CKI1_RcsC-like"/>
    <property type="match status" value="1"/>
</dbReference>
<dbReference type="SMART" id="SM00448">
    <property type="entry name" value="REC"/>
    <property type="match status" value="1"/>
</dbReference>
<dbReference type="Pfam" id="PF02518">
    <property type="entry name" value="HATPase_c"/>
    <property type="match status" value="1"/>
</dbReference>
<dbReference type="PRINTS" id="PR00344">
    <property type="entry name" value="BCTRLSENSOR"/>
</dbReference>
<dbReference type="SUPFAM" id="SSF47384">
    <property type="entry name" value="Homodimeric domain of signal transducing histidine kinase"/>
    <property type="match status" value="1"/>
</dbReference>
<evidence type="ECO:0000256" key="1">
    <source>
        <dbReference type="ARBA" id="ARBA00000085"/>
    </source>
</evidence>
<dbReference type="InterPro" id="IPR001789">
    <property type="entry name" value="Sig_transdc_resp-reg_receiver"/>
</dbReference>
<dbReference type="CDD" id="cd00082">
    <property type="entry name" value="HisKA"/>
    <property type="match status" value="1"/>
</dbReference>
<evidence type="ECO:0000256" key="6">
    <source>
        <dbReference type="PROSITE-ProRule" id="PRU00339"/>
    </source>
</evidence>
<keyword evidence="3 5" id="KW-0597">Phosphoprotein</keyword>
<evidence type="ECO:0000259" key="9">
    <source>
        <dbReference type="PROSITE" id="PS50110"/>
    </source>
</evidence>
<dbReference type="InterPro" id="IPR003661">
    <property type="entry name" value="HisK_dim/P_dom"/>
</dbReference>
<organism evidence="10 11">
    <name type="scientific">Mucilaginibacter mali</name>
    <dbReference type="NCBI Taxonomy" id="2740462"/>
    <lineage>
        <taxon>Bacteria</taxon>
        <taxon>Pseudomonadati</taxon>
        <taxon>Bacteroidota</taxon>
        <taxon>Sphingobacteriia</taxon>
        <taxon>Sphingobacteriales</taxon>
        <taxon>Sphingobacteriaceae</taxon>
        <taxon>Mucilaginibacter</taxon>
    </lineage>
</organism>
<dbReference type="PROSITE" id="PS50110">
    <property type="entry name" value="RESPONSE_REGULATORY"/>
    <property type="match status" value="1"/>
</dbReference>
<dbReference type="InterPro" id="IPR004358">
    <property type="entry name" value="Sig_transdc_His_kin-like_C"/>
</dbReference>
<dbReference type="SMART" id="SM00387">
    <property type="entry name" value="HATPase_c"/>
    <property type="match status" value="1"/>
</dbReference>
<dbReference type="InterPro" id="IPR011990">
    <property type="entry name" value="TPR-like_helical_dom_sf"/>
</dbReference>
<evidence type="ECO:0000259" key="8">
    <source>
        <dbReference type="PROSITE" id="PS50109"/>
    </source>
</evidence>
<feature type="repeat" description="TPR" evidence="6">
    <location>
        <begin position="171"/>
        <end position="204"/>
    </location>
</feature>
<dbReference type="EMBL" id="CP054139">
    <property type="protein sequence ID" value="QKJ29729.1"/>
    <property type="molecule type" value="Genomic_DNA"/>
</dbReference>
<sequence>MDKNFTVDTDKIVALLDEAYAGRINDLNHSTQLANTALSLSREINNNELIGKSLNHLSLFYMIQGEYKRSIGMAEEAIKYFEELHDDKGIADARYSIAGNYYKTDNYHLGLIYLINCLTTYRKYNDYHNQARTQKSLGTIYEYFGDQKNAIKSYEGAIEAARQAKDINLESNAYNPLSGIYLKQGKTKEALDLIERSIAMKNKTGDIRGLAFALYGLGKIHISTGQFDLAEEDLQECISIHQQVGEKLGLGMAYHRLADLYMRMDRLKEARRLLEQTLDFSDAYNIVIIKFKCDHLLYQIHKKKGNTVLALEYLERYLSQKEAVINTQTLQIIENYELITRMESLEKEAKLQKEKDEIIKKKELAEQSAKVKQDFLSTMSHEIRTPLNAVITITSLLKDRSDEEEQRLLNSLKFASNNLLLIINDILDFTKLEAGKMQLDVHPCNFRTLIENLRHIYENLATEKGLKLFLNIDTTVAESYELDETKLSQILGNLIGNAIKYTDNGKVEIGVTNLKSDKEIDTLRFTITDTGVGIPKVSYKEIFESFSQPKSITTRKHGGSGLGLAIVKKLVELYKSKVHVNSEVGKGSSFHFDIKTKRLVSEEAQKQAPLDKLTNRSVLLAEDNMINAMVARKLLSNWGIATEHAKNGIEAVEKSKLRAYDFILMDIHMPEMNGFDATKNIREMGNPNSFTPIFALTADITAEHQDEYAGYFNGFLRKPIEIEKLYNSLVNALLVVS</sequence>
<feature type="domain" description="Histidine kinase" evidence="8">
    <location>
        <begin position="378"/>
        <end position="598"/>
    </location>
</feature>
<comment type="catalytic activity">
    <reaction evidence="1">
        <text>ATP + protein L-histidine = ADP + protein N-phospho-L-histidine.</text>
        <dbReference type="EC" id="2.7.13.3"/>
    </reaction>
</comment>
<dbReference type="InterPro" id="IPR011006">
    <property type="entry name" value="CheY-like_superfamily"/>
</dbReference>
<dbReference type="InterPro" id="IPR005467">
    <property type="entry name" value="His_kinase_dom"/>
</dbReference>
<name>A0A7D4QRR6_9SPHI</name>
<evidence type="ECO:0000313" key="11">
    <source>
        <dbReference type="Proteomes" id="UP000505355"/>
    </source>
</evidence>
<reference evidence="10 11" key="1">
    <citation type="submission" date="2020-05" db="EMBL/GenBank/DDBJ databases">
        <title>Mucilaginibacter mali sp. nov.</title>
        <authorList>
            <person name="Kim H.S."/>
            <person name="Lee K.C."/>
            <person name="Suh M.K."/>
            <person name="Kim J.-S."/>
            <person name="Han K.-I."/>
            <person name="Eom M.K."/>
            <person name="Shin Y.K."/>
            <person name="Lee J.-S."/>
        </authorList>
    </citation>
    <scope>NUCLEOTIDE SEQUENCE [LARGE SCALE GENOMIC DNA]</scope>
    <source>
        <strain evidence="10 11">G2-14</strain>
    </source>
</reference>
<dbReference type="InterPro" id="IPR036890">
    <property type="entry name" value="HATPase_C_sf"/>
</dbReference>
<feature type="coiled-coil region" evidence="7">
    <location>
        <begin position="335"/>
        <end position="368"/>
    </location>
</feature>
<dbReference type="InterPro" id="IPR041617">
    <property type="entry name" value="TPR_MalT"/>
</dbReference>
<dbReference type="PROSITE" id="PS50109">
    <property type="entry name" value="HIS_KIN"/>
    <property type="match status" value="1"/>
</dbReference>
<evidence type="ECO:0000256" key="3">
    <source>
        <dbReference type="ARBA" id="ARBA00022553"/>
    </source>
</evidence>
<dbReference type="Gene3D" id="3.40.50.2300">
    <property type="match status" value="1"/>
</dbReference>
<gene>
    <name evidence="10" type="ORF">HQ865_08145</name>
</gene>
<evidence type="ECO:0000313" key="10">
    <source>
        <dbReference type="EMBL" id="QKJ29729.1"/>
    </source>
</evidence>
<dbReference type="RefSeq" id="WP_173414421.1">
    <property type="nucleotide sequence ID" value="NZ_CP054139.1"/>
</dbReference>
<proteinExistence type="predicted"/>
<feature type="repeat" description="TPR" evidence="6">
    <location>
        <begin position="211"/>
        <end position="244"/>
    </location>
</feature>
<feature type="modified residue" description="4-aspartylphosphate" evidence="5">
    <location>
        <position position="666"/>
    </location>
</feature>
<feature type="domain" description="Response regulatory" evidence="9">
    <location>
        <begin position="617"/>
        <end position="733"/>
    </location>
</feature>
<keyword evidence="11" id="KW-1185">Reference proteome</keyword>
<dbReference type="KEGG" id="mmab:HQ865_08145"/>
<protein>
    <recommendedName>
        <fullName evidence="2">histidine kinase</fullName>
        <ecNumber evidence="2">2.7.13.3</ecNumber>
    </recommendedName>
</protein>
<dbReference type="Pfam" id="PF00512">
    <property type="entry name" value="HisKA"/>
    <property type="match status" value="1"/>
</dbReference>
<keyword evidence="7" id="KW-0175">Coiled coil</keyword>
<dbReference type="InterPro" id="IPR036097">
    <property type="entry name" value="HisK_dim/P_sf"/>
</dbReference>
<dbReference type="Pfam" id="PF17874">
    <property type="entry name" value="TPR_MalT"/>
    <property type="match status" value="1"/>
</dbReference>
<dbReference type="PANTHER" id="PTHR45339">
    <property type="entry name" value="HYBRID SIGNAL TRANSDUCTION HISTIDINE KINASE J"/>
    <property type="match status" value="1"/>
</dbReference>
<dbReference type="SMART" id="SM00388">
    <property type="entry name" value="HisKA"/>
    <property type="match status" value="1"/>
</dbReference>
<dbReference type="InterPro" id="IPR003594">
    <property type="entry name" value="HATPase_dom"/>
</dbReference>
<accession>A0A7D4QRR6</accession>
<dbReference type="GO" id="GO:0000155">
    <property type="term" value="F:phosphorelay sensor kinase activity"/>
    <property type="evidence" value="ECO:0007669"/>
    <property type="project" value="InterPro"/>
</dbReference>
<dbReference type="SUPFAM" id="SSF52172">
    <property type="entry name" value="CheY-like"/>
    <property type="match status" value="1"/>
</dbReference>
<dbReference type="CDD" id="cd16922">
    <property type="entry name" value="HATPase_EvgS-ArcB-TorS-like"/>
    <property type="match status" value="1"/>
</dbReference>
<dbReference type="PROSITE" id="PS50005">
    <property type="entry name" value="TPR"/>
    <property type="match status" value="2"/>
</dbReference>
<evidence type="ECO:0000256" key="7">
    <source>
        <dbReference type="SAM" id="Coils"/>
    </source>
</evidence>
<evidence type="ECO:0000256" key="4">
    <source>
        <dbReference type="ARBA" id="ARBA00023012"/>
    </source>
</evidence>
<dbReference type="Gene3D" id="1.10.287.130">
    <property type="match status" value="1"/>
</dbReference>
<evidence type="ECO:0000256" key="5">
    <source>
        <dbReference type="PROSITE-ProRule" id="PRU00169"/>
    </source>
</evidence>
<evidence type="ECO:0000256" key="2">
    <source>
        <dbReference type="ARBA" id="ARBA00012438"/>
    </source>
</evidence>
<keyword evidence="6" id="KW-0802">TPR repeat</keyword>
<dbReference type="PANTHER" id="PTHR45339:SF1">
    <property type="entry name" value="HYBRID SIGNAL TRANSDUCTION HISTIDINE KINASE J"/>
    <property type="match status" value="1"/>
</dbReference>
<dbReference type="Gene3D" id="3.30.565.10">
    <property type="entry name" value="Histidine kinase-like ATPase, C-terminal domain"/>
    <property type="match status" value="1"/>
</dbReference>
<dbReference type="EC" id="2.7.13.3" evidence="2"/>
<dbReference type="SUPFAM" id="SSF55874">
    <property type="entry name" value="ATPase domain of HSP90 chaperone/DNA topoisomerase II/histidine kinase"/>
    <property type="match status" value="1"/>
</dbReference>
<dbReference type="Gene3D" id="1.25.40.10">
    <property type="entry name" value="Tetratricopeptide repeat domain"/>
    <property type="match status" value="1"/>
</dbReference>
<dbReference type="SUPFAM" id="SSF48452">
    <property type="entry name" value="TPR-like"/>
    <property type="match status" value="2"/>
</dbReference>
<dbReference type="AlphaFoldDB" id="A0A7D4QRR6"/>
<keyword evidence="4" id="KW-0902">Two-component regulatory system</keyword>
<dbReference type="SMART" id="SM00028">
    <property type="entry name" value="TPR"/>
    <property type="match status" value="6"/>
</dbReference>
<dbReference type="Pfam" id="PF00072">
    <property type="entry name" value="Response_reg"/>
    <property type="match status" value="1"/>
</dbReference>
<dbReference type="InterPro" id="IPR019734">
    <property type="entry name" value="TPR_rpt"/>
</dbReference>
<dbReference type="Proteomes" id="UP000505355">
    <property type="component" value="Chromosome"/>
</dbReference>
<dbReference type="Pfam" id="PF13374">
    <property type="entry name" value="TPR_10"/>
    <property type="match status" value="1"/>
</dbReference>
<dbReference type="FunFam" id="3.30.565.10:FF:000010">
    <property type="entry name" value="Sensor histidine kinase RcsC"/>
    <property type="match status" value="1"/>
</dbReference>